<keyword evidence="2" id="KW-1185">Reference proteome</keyword>
<feature type="non-terminal residue" evidence="1">
    <location>
        <position position="107"/>
    </location>
</feature>
<organism evidence="1 2">
    <name type="scientific">Taxus chinensis</name>
    <name type="common">Chinese yew</name>
    <name type="synonym">Taxus wallichiana var. chinensis</name>
    <dbReference type="NCBI Taxonomy" id="29808"/>
    <lineage>
        <taxon>Eukaryota</taxon>
        <taxon>Viridiplantae</taxon>
        <taxon>Streptophyta</taxon>
        <taxon>Embryophyta</taxon>
        <taxon>Tracheophyta</taxon>
        <taxon>Spermatophyta</taxon>
        <taxon>Pinopsida</taxon>
        <taxon>Pinidae</taxon>
        <taxon>Conifers II</taxon>
        <taxon>Cupressales</taxon>
        <taxon>Taxaceae</taxon>
        <taxon>Taxus</taxon>
    </lineage>
</organism>
<sequence>MKLQMRNSTAQAAWFNLQNSSKIWDCESTLYDSSELRSFSFRLNRALTVVSRSSPACTSPLQAKSGGCFRSFSTRRNAELNYELSSSNLVDSKRKSVASWSLRNWLE</sequence>
<comment type="caution">
    <text evidence="1">The sequence shown here is derived from an EMBL/GenBank/DDBJ whole genome shotgun (WGS) entry which is preliminary data.</text>
</comment>
<gene>
    <name evidence="1" type="ORF">KI387_018032</name>
</gene>
<dbReference type="AlphaFoldDB" id="A0AA38GKA3"/>
<evidence type="ECO:0000313" key="1">
    <source>
        <dbReference type="EMBL" id="KAH9323393.1"/>
    </source>
</evidence>
<protein>
    <submittedName>
        <fullName evidence="1">Uncharacterized protein</fullName>
    </submittedName>
</protein>
<accession>A0AA38GKA3</accession>
<proteinExistence type="predicted"/>
<evidence type="ECO:0000313" key="2">
    <source>
        <dbReference type="Proteomes" id="UP000824469"/>
    </source>
</evidence>
<name>A0AA38GKA3_TAXCH</name>
<dbReference type="EMBL" id="JAHRHJ020000003">
    <property type="protein sequence ID" value="KAH9323393.1"/>
    <property type="molecule type" value="Genomic_DNA"/>
</dbReference>
<reference evidence="1 2" key="1">
    <citation type="journal article" date="2021" name="Nat. Plants">
        <title>The Taxus genome provides insights into paclitaxel biosynthesis.</title>
        <authorList>
            <person name="Xiong X."/>
            <person name="Gou J."/>
            <person name="Liao Q."/>
            <person name="Li Y."/>
            <person name="Zhou Q."/>
            <person name="Bi G."/>
            <person name="Li C."/>
            <person name="Du R."/>
            <person name="Wang X."/>
            <person name="Sun T."/>
            <person name="Guo L."/>
            <person name="Liang H."/>
            <person name="Lu P."/>
            <person name="Wu Y."/>
            <person name="Zhang Z."/>
            <person name="Ro D.K."/>
            <person name="Shang Y."/>
            <person name="Huang S."/>
            <person name="Yan J."/>
        </authorList>
    </citation>
    <scope>NUCLEOTIDE SEQUENCE [LARGE SCALE GENOMIC DNA]</scope>
    <source>
        <strain evidence="1">Ta-2019</strain>
    </source>
</reference>
<dbReference type="Proteomes" id="UP000824469">
    <property type="component" value="Unassembled WGS sequence"/>
</dbReference>